<protein>
    <submittedName>
        <fullName evidence="3">Putative ovule protein</fullName>
    </submittedName>
</protein>
<dbReference type="AlphaFoldDB" id="A0A0V0IVX2"/>
<evidence type="ECO:0000256" key="1">
    <source>
        <dbReference type="SAM" id="Phobius"/>
    </source>
</evidence>
<feature type="domain" description="Reverse transcriptase Ty1/copia-type" evidence="2">
    <location>
        <begin position="13"/>
        <end position="94"/>
    </location>
</feature>
<reference evidence="3" key="1">
    <citation type="submission" date="2015-12" db="EMBL/GenBank/DDBJ databases">
        <title>Gene expression during late stages of embryo sac development: a critical building block for successful pollen-pistil interactions.</title>
        <authorList>
            <person name="Liu Y."/>
            <person name="Joly V."/>
            <person name="Sabar M."/>
            <person name="Matton D.P."/>
        </authorList>
    </citation>
    <scope>NUCLEOTIDE SEQUENCE</scope>
</reference>
<keyword evidence="1" id="KW-0812">Transmembrane</keyword>
<proteinExistence type="predicted"/>
<evidence type="ECO:0000313" key="3">
    <source>
        <dbReference type="EMBL" id="JAP36687.1"/>
    </source>
</evidence>
<evidence type="ECO:0000259" key="2">
    <source>
        <dbReference type="Pfam" id="PF07727"/>
    </source>
</evidence>
<feature type="transmembrane region" description="Helical" evidence="1">
    <location>
        <begin position="20"/>
        <end position="42"/>
    </location>
</feature>
<accession>A0A0V0IVX2</accession>
<dbReference type="Pfam" id="PF07727">
    <property type="entry name" value="RVT_2"/>
    <property type="match status" value="1"/>
</dbReference>
<name>A0A0V0IVX2_SOLCH</name>
<sequence length="95" mass="11044">MELLTDIKQDKKQGLDLFDTYSPVTRITFIWMLILLVVVYNLQIHQMNVKTTLLNGELEEEIYMEQPEGFVVPGKEKKVCELVKSLYGLKQAPKQ</sequence>
<organism evidence="3">
    <name type="scientific">Solanum chacoense</name>
    <name type="common">Chaco potato</name>
    <dbReference type="NCBI Taxonomy" id="4108"/>
    <lineage>
        <taxon>Eukaryota</taxon>
        <taxon>Viridiplantae</taxon>
        <taxon>Streptophyta</taxon>
        <taxon>Embryophyta</taxon>
        <taxon>Tracheophyta</taxon>
        <taxon>Spermatophyta</taxon>
        <taxon>Magnoliopsida</taxon>
        <taxon>eudicotyledons</taxon>
        <taxon>Gunneridae</taxon>
        <taxon>Pentapetalae</taxon>
        <taxon>asterids</taxon>
        <taxon>lamiids</taxon>
        <taxon>Solanales</taxon>
        <taxon>Solanaceae</taxon>
        <taxon>Solanoideae</taxon>
        <taxon>Solaneae</taxon>
        <taxon>Solanum</taxon>
    </lineage>
</organism>
<keyword evidence="1" id="KW-1133">Transmembrane helix</keyword>
<dbReference type="EMBL" id="GEDG01001700">
    <property type="protein sequence ID" value="JAP36687.1"/>
    <property type="molecule type" value="Transcribed_RNA"/>
</dbReference>
<dbReference type="InterPro" id="IPR013103">
    <property type="entry name" value="RVT_2"/>
</dbReference>
<keyword evidence="1" id="KW-0472">Membrane</keyword>